<dbReference type="Proteomes" id="UP000789759">
    <property type="component" value="Unassembled WGS sequence"/>
</dbReference>
<name>A0A9N9JXE5_9GLOM</name>
<dbReference type="EMBL" id="CAJVQA010031157">
    <property type="protein sequence ID" value="CAG8800800.1"/>
    <property type="molecule type" value="Genomic_DNA"/>
</dbReference>
<gene>
    <name evidence="2" type="ORF">CPELLU_LOCUS17700</name>
</gene>
<evidence type="ECO:0000313" key="2">
    <source>
        <dbReference type="EMBL" id="CAG8800800.1"/>
    </source>
</evidence>
<keyword evidence="3" id="KW-1185">Reference proteome</keyword>
<proteinExistence type="predicted"/>
<evidence type="ECO:0000256" key="1">
    <source>
        <dbReference type="SAM" id="MobiDB-lite"/>
    </source>
</evidence>
<dbReference type="AlphaFoldDB" id="A0A9N9JXE5"/>
<feature type="region of interest" description="Disordered" evidence="1">
    <location>
        <begin position="102"/>
        <end position="137"/>
    </location>
</feature>
<sequence>SIEPEPKYDTLKNSVHVFGRDQIHNINAFSKRRREERQQNRTPLPTYEKVLSMLNMSHHESFVNNINNVNDADKNLGHNTNNVGKNLDNATYSSLSNLVNTTSTPKISASQNDSDISMPNIEGSQPPSCMKNINEED</sequence>
<protein>
    <submittedName>
        <fullName evidence="2">9260_t:CDS:1</fullName>
    </submittedName>
</protein>
<accession>A0A9N9JXE5</accession>
<reference evidence="2" key="1">
    <citation type="submission" date="2021-06" db="EMBL/GenBank/DDBJ databases">
        <authorList>
            <person name="Kallberg Y."/>
            <person name="Tangrot J."/>
            <person name="Rosling A."/>
        </authorList>
    </citation>
    <scope>NUCLEOTIDE SEQUENCE</scope>
    <source>
        <strain evidence="2">FL966</strain>
    </source>
</reference>
<dbReference type="OrthoDB" id="2442771at2759"/>
<feature type="compositionally biased region" description="Polar residues" evidence="1">
    <location>
        <begin position="105"/>
        <end position="127"/>
    </location>
</feature>
<comment type="caution">
    <text evidence="2">The sequence shown here is derived from an EMBL/GenBank/DDBJ whole genome shotgun (WGS) entry which is preliminary data.</text>
</comment>
<organism evidence="2 3">
    <name type="scientific">Cetraspora pellucida</name>
    <dbReference type="NCBI Taxonomy" id="1433469"/>
    <lineage>
        <taxon>Eukaryota</taxon>
        <taxon>Fungi</taxon>
        <taxon>Fungi incertae sedis</taxon>
        <taxon>Mucoromycota</taxon>
        <taxon>Glomeromycotina</taxon>
        <taxon>Glomeromycetes</taxon>
        <taxon>Diversisporales</taxon>
        <taxon>Gigasporaceae</taxon>
        <taxon>Cetraspora</taxon>
    </lineage>
</organism>
<evidence type="ECO:0000313" key="3">
    <source>
        <dbReference type="Proteomes" id="UP000789759"/>
    </source>
</evidence>
<feature type="non-terminal residue" evidence="2">
    <location>
        <position position="137"/>
    </location>
</feature>